<name>A0A438G8F5_VITVI</name>
<comment type="caution">
    <text evidence="2">The sequence shown here is derived from an EMBL/GenBank/DDBJ whole genome shotgun (WGS) entry which is preliminary data.</text>
</comment>
<dbReference type="PANTHER" id="PTHR37610:SF38">
    <property type="entry name" value="RETROTRANSPOSON COPIA-LIKE N-TERMINAL DOMAIN-CONTAINING PROTEIN"/>
    <property type="match status" value="1"/>
</dbReference>
<evidence type="ECO:0000259" key="1">
    <source>
        <dbReference type="Pfam" id="PF14244"/>
    </source>
</evidence>
<dbReference type="Pfam" id="PF14244">
    <property type="entry name" value="Retrotran_gag_3"/>
    <property type="match status" value="1"/>
</dbReference>
<dbReference type="AlphaFoldDB" id="A0A438G8F5"/>
<proteinExistence type="predicted"/>
<protein>
    <recommendedName>
        <fullName evidence="1">Retrotransposon Copia-like N-terminal domain-containing protein</fullName>
    </recommendedName>
</protein>
<evidence type="ECO:0000313" key="2">
    <source>
        <dbReference type="EMBL" id="RVW68492.1"/>
    </source>
</evidence>
<dbReference type="EMBL" id="QGNW01000532">
    <property type="protein sequence ID" value="RVW68492.1"/>
    <property type="molecule type" value="Genomic_DNA"/>
</dbReference>
<dbReference type="Proteomes" id="UP000288805">
    <property type="component" value="Unassembled WGS sequence"/>
</dbReference>
<organism evidence="2 3">
    <name type="scientific">Vitis vinifera</name>
    <name type="common">Grape</name>
    <dbReference type="NCBI Taxonomy" id="29760"/>
    <lineage>
        <taxon>Eukaryota</taxon>
        <taxon>Viridiplantae</taxon>
        <taxon>Streptophyta</taxon>
        <taxon>Embryophyta</taxon>
        <taxon>Tracheophyta</taxon>
        <taxon>Spermatophyta</taxon>
        <taxon>Magnoliopsida</taxon>
        <taxon>eudicotyledons</taxon>
        <taxon>Gunneridae</taxon>
        <taxon>Pentapetalae</taxon>
        <taxon>rosids</taxon>
        <taxon>Vitales</taxon>
        <taxon>Vitaceae</taxon>
        <taxon>Viteae</taxon>
        <taxon>Vitis</taxon>
    </lineage>
</organism>
<accession>A0A438G8F5</accession>
<feature type="domain" description="Retrotransposon Copia-like N-terminal" evidence="1">
    <location>
        <begin position="66"/>
        <end position="106"/>
    </location>
</feature>
<dbReference type="InterPro" id="IPR029472">
    <property type="entry name" value="Copia-like_N"/>
</dbReference>
<gene>
    <name evidence="2" type="ORF">CK203_063425</name>
</gene>
<reference evidence="2 3" key="1">
    <citation type="journal article" date="2018" name="PLoS Genet.">
        <title>Population sequencing reveals clonal diversity and ancestral inbreeding in the grapevine cultivar Chardonnay.</title>
        <authorList>
            <person name="Roach M.J."/>
            <person name="Johnson D.L."/>
            <person name="Bohlmann J."/>
            <person name="van Vuuren H.J."/>
            <person name="Jones S.J."/>
            <person name="Pretorius I.S."/>
            <person name="Schmidt S.A."/>
            <person name="Borneman A.R."/>
        </authorList>
    </citation>
    <scope>NUCLEOTIDE SEQUENCE [LARGE SCALE GENOMIC DNA]</scope>
    <source>
        <strain evidence="3">cv. Chardonnay</strain>
        <tissue evidence="2">Leaf</tissue>
    </source>
</reference>
<evidence type="ECO:0000313" key="3">
    <source>
        <dbReference type="Proteomes" id="UP000288805"/>
    </source>
</evidence>
<dbReference type="PANTHER" id="PTHR37610">
    <property type="entry name" value="CCHC-TYPE DOMAIN-CONTAINING PROTEIN"/>
    <property type="match status" value="1"/>
</dbReference>
<sequence length="285" mass="31985">MVSEHGLGFLVSKEGDPNYLESIADSIELIQPPNTTTKSILDNQTTKMTEVLSRAQASSPLPLTDSPIVLGIELDGSNYALWSQVVEMYISSKDKLGYINEDLPQPLEIDQFFQKWQTKNAIVKGWLINSMESSLVGNFIRFLTAKQMRQGGRSIEKYYNALQDDRLDNIRSDVLQLKPFPTIEQAYAHVKKEDTCQVMMASRVENASSSVVMATKGCTHCGNTKHTPDTYFKLHGYPNWWHELQARKKKDNKTAEKGKGQAVVVIVEPQLSLIPMVDSSTTVNN</sequence>